<feature type="signal peptide" evidence="1">
    <location>
        <begin position="1"/>
        <end position="20"/>
    </location>
</feature>
<dbReference type="AlphaFoldDB" id="A0A4Q1JK49"/>
<proteinExistence type="predicted"/>
<dbReference type="OrthoDB" id="1150854at2"/>
<evidence type="ECO:0000313" key="2">
    <source>
        <dbReference type="EMBL" id="RXQ92930.1"/>
    </source>
</evidence>
<evidence type="ECO:0000256" key="1">
    <source>
        <dbReference type="SAM" id="SignalP"/>
    </source>
</evidence>
<name>A0A4Q1JK49_9BACT</name>
<dbReference type="RefSeq" id="WP_129254661.1">
    <property type="nucleotide sequence ID" value="NZ_SAXA01000009.1"/>
</dbReference>
<dbReference type="Pfam" id="PF14135">
    <property type="entry name" value="DUF4302"/>
    <property type="match status" value="1"/>
</dbReference>
<reference evidence="2 3" key="1">
    <citation type="submission" date="2019-01" db="EMBL/GenBank/DDBJ databases">
        <title>Ancylomarina salipaludis sp. nov., isolated from a salt marsh.</title>
        <authorList>
            <person name="Yoon J.-H."/>
        </authorList>
    </citation>
    <scope>NUCLEOTIDE SEQUENCE [LARGE SCALE GENOMIC DNA]</scope>
    <source>
        <strain evidence="2 3">SHSM-M15</strain>
    </source>
</reference>
<organism evidence="2 3">
    <name type="scientific">Ancylomarina salipaludis</name>
    <dbReference type="NCBI Taxonomy" id="2501299"/>
    <lineage>
        <taxon>Bacteria</taxon>
        <taxon>Pseudomonadati</taxon>
        <taxon>Bacteroidota</taxon>
        <taxon>Bacteroidia</taxon>
        <taxon>Marinilabiliales</taxon>
        <taxon>Marinifilaceae</taxon>
        <taxon>Ancylomarina</taxon>
    </lineage>
</organism>
<feature type="chain" id="PRO_5020879450" evidence="1">
    <location>
        <begin position="21"/>
        <end position="410"/>
    </location>
</feature>
<keyword evidence="3" id="KW-1185">Reference proteome</keyword>
<comment type="caution">
    <text evidence="2">The sequence shown here is derived from an EMBL/GenBank/DDBJ whole genome shotgun (WGS) entry which is preliminary data.</text>
</comment>
<sequence>MKKHIYIVLFGLLLSMGVVSCDNNTDLLFDETAAQRKESANKAYDDALKSSEQGWLFQYYPEETQKYGGYNFVVKFAEDNQVTVWSENMADFTQPETSTYNIISYGGPVLTFDTYNSIMHEFATPSADEYLAKGGDFEFLIMSNENDVMTVKGIKTGNELILTKMTESPEVYLEKINAISKLFKGSSLESTINDIDMTMGLNDHRLTFNFTENEEVKSVKAAFIVTPTGISFYEPITILGITVNSLTANLETNQLISEDGKIVIDIIQAPIDLTANIWSIETSVETDRSEAVKNAWDAANSANAFPYPLGTRMFLGKSTLAGEAPSLSLTIAPYWVQYNLSFGGVKGQPNYVSINKLQGGVNWSFVPFFDPLVDFIVGNAPYSVEIDNKDNPTQVKMTSAANPEVWFILR</sequence>
<gene>
    <name evidence="2" type="ORF">EO244_10655</name>
</gene>
<dbReference type="InterPro" id="IPR025396">
    <property type="entry name" value="DUF4302"/>
</dbReference>
<dbReference type="PROSITE" id="PS51257">
    <property type="entry name" value="PROKAR_LIPOPROTEIN"/>
    <property type="match status" value="1"/>
</dbReference>
<evidence type="ECO:0000313" key="3">
    <source>
        <dbReference type="Proteomes" id="UP000289703"/>
    </source>
</evidence>
<dbReference type="EMBL" id="SAXA01000009">
    <property type="protein sequence ID" value="RXQ92930.1"/>
    <property type="molecule type" value="Genomic_DNA"/>
</dbReference>
<protein>
    <submittedName>
        <fullName evidence="2">DUF4302 domain-containing protein</fullName>
    </submittedName>
</protein>
<accession>A0A4Q1JK49</accession>
<keyword evidence="1" id="KW-0732">Signal</keyword>
<dbReference type="Proteomes" id="UP000289703">
    <property type="component" value="Unassembled WGS sequence"/>
</dbReference>